<dbReference type="Proteomes" id="UP000256964">
    <property type="component" value="Unassembled WGS sequence"/>
</dbReference>
<dbReference type="EMBL" id="KZ857410">
    <property type="protein sequence ID" value="RDX48611.1"/>
    <property type="molecule type" value="Genomic_DNA"/>
</dbReference>
<keyword evidence="3" id="KW-1185">Reference proteome</keyword>
<dbReference type="OrthoDB" id="3262817at2759"/>
<evidence type="ECO:0000313" key="2">
    <source>
        <dbReference type="EMBL" id="RDX48611.1"/>
    </source>
</evidence>
<proteinExistence type="predicted"/>
<feature type="compositionally biased region" description="Acidic residues" evidence="1">
    <location>
        <begin position="195"/>
        <end position="205"/>
    </location>
</feature>
<organism evidence="2 3">
    <name type="scientific">Lentinus brumalis</name>
    <dbReference type="NCBI Taxonomy" id="2498619"/>
    <lineage>
        <taxon>Eukaryota</taxon>
        <taxon>Fungi</taxon>
        <taxon>Dikarya</taxon>
        <taxon>Basidiomycota</taxon>
        <taxon>Agaricomycotina</taxon>
        <taxon>Agaricomycetes</taxon>
        <taxon>Polyporales</taxon>
        <taxon>Polyporaceae</taxon>
        <taxon>Lentinus</taxon>
    </lineage>
</organism>
<evidence type="ECO:0000256" key="1">
    <source>
        <dbReference type="SAM" id="MobiDB-lite"/>
    </source>
</evidence>
<reference evidence="2 3" key="1">
    <citation type="journal article" date="2018" name="Biotechnol. Biofuels">
        <title>Integrative visual omics of the white-rot fungus Polyporus brumalis exposes the biotechnological potential of its oxidative enzymes for delignifying raw plant biomass.</title>
        <authorList>
            <person name="Miyauchi S."/>
            <person name="Rancon A."/>
            <person name="Drula E."/>
            <person name="Hage H."/>
            <person name="Chaduli D."/>
            <person name="Favel A."/>
            <person name="Grisel S."/>
            <person name="Henrissat B."/>
            <person name="Herpoel-Gimbert I."/>
            <person name="Ruiz-Duenas F.J."/>
            <person name="Chevret D."/>
            <person name="Hainaut M."/>
            <person name="Lin J."/>
            <person name="Wang M."/>
            <person name="Pangilinan J."/>
            <person name="Lipzen A."/>
            <person name="Lesage-Meessen L."/>
            <person name="Navarro D."/>
            <person name="Riley R."/>
            <person name="Grigoriev I.V."/>
            <person name="Zhou S."/>
            <person name="Raouche S."/>
            <person name="Rosso M.N."/>
        </authorList>
    </citation>
    <scope>NUCLEOTIDE SEQUENCE [LARGE SCALE GENOMIC DNA]</scope>
    <source>
        <strain evidence="2 3">BRFM 1820</strain>
    </source>
</reference>
<protein>
    <submittedName>
        <fullName evidence="2">Uncharacterized protein</fullName>
    </submittedName>
</protein>
<sequence length="448" mass="49265">MLFKSTGDADAKASQELIIFSHAQSRVLLPLPRTYEEAQRLARDVFALAGELDFHTDELLEGSHVRIHPSAWAGICSVLRSVTVKPATVQQPAPVIRPRPSEALGGGSRHISSQKRMSAAGAAPLRLSNGNHISAVPAVERQSVSARKAPVPCPSPRQSSITSGHKDAGPSFVKVVSPQSTRSLVTPPPTSKIEELEEEEEEEEEVRILSPTKKRSVRPRIMSDYGIGDNGDGFANESLHVDASDEEEFDQLEDLEFASTSASKLATSKSRDSSASLVELDKERSVSGARKATRSSPVRNLDVSPPEQPKIKTEKTKTEKIKTEKVRVTPDAVSQSSQPPHSQPKADESFLIMIEYSEDPESRSLFKTRGRHMVSKVLMQACRTFGLEEYYDSARLVLLVEEPDADGEIVYQRKFVCDRDGTMGEAGAEPNSKFIVEIVYENDEEDEE</sequence>
<gene>
    <name evidence="2" type="ORF">OH76DRAFT_1404523</name>
</gene>
<dbReference type="STRING" id="139420.A0A371D7U3"/>
<feature type="region of interest" description="Disordered" evidence="1">
    <location>
        <begin position="260"/>
        <end position="345"/>
    </location>
</feature>
<name>A0A371D7U3_9APHY</name>
<dbReference type="AlphaFoldDB" id="A0A371D7U3"/>
<evidence type="ECO:0000313" key="3">
    <source>
        <dbReference type="Proteomes" id="UP000256964"/>
    </source>
</evidence>
<feature type="region of interest" description="Disordered" evidence="1">
    <location>
        <begin position="145"/>
        <end position="214"/>
    </location>
</feature>
<feature type="compositionally biased region" description="Basic and acidic residues" evidence="1">
    <location>
        <begin position="309"/>
        <end position="328"/>
    </location>
</feature>
<accession>A0A371D7U3</accession>